<dbReference type="Proteomes" id="UP000054321">
    <property type="component" value="Unassembled WGS sequence"/>
</dbReference>
<comment type="similarity">
    <text evidence="1">Belongs to the aspartate/glutamate racemases family.</text>
</comment>
<dbReference type="GO" id="GO:0047661">
    <property type="term" value="F:amino-acid racemase activity"/>
    <property type="evidence" value="ECO:0007669"/>
    <property type="project" value="InterPro"/>
</dbReference>
<accession>A0A0C3GZ86</accession>
<evidence type="ECO:0000256" key="2">
    <source>
        <dbReference type="ARBA" id="ARBA00023235"/>
    </source>
</evidence>
<dbReference type="STRING" id="913774.A0A0C3GZ86"/>
<dbReference type="InterPro" id="IPR015942">
    <property type="entry name" value="Asp/Glu/hydantoin_racemase"/>
</dbReference>
<evidence type="ECO:0000256" key="1">
    <source>
        <dbReference type="ARBA" id="ARBA00007847"/>
    </source>
</evidence>
<evidence type="ECO:0000313" key="4">
    <source>
        <dbReference type="Proteomes" id="UP000054321"/>
    </source>
</evidence>
<dbReference type="AlphaFoldDB" id="A0A0C3GZ86"/>
<reference evidence="4" key="2">
    <citation type="submission" date="2015-01" db="EMBL/GenBank/DDBJ databases">
        <title>Evolutionary Origins and Diversification of the Mycorrhizal Mutualists.</title>
        <authorList>
            <consortium name="DOE Joint Genome Institute"/>
            <consortium name="Mycorrhizal Genomics Consortium"/>
            <person name="Kohler A."/>
            <person name="Kuo A."/>
            <person name="Nagy L.G."/>
            <person name="Floudas D."/>
            <person name="Copeland A."/>
            <person name="Barry K.W."/>
            <person name="Cichocki N."/>
            <person name="Veneault-Fourrey C."/>
            <person name="LaButti K."/>
            <person name="Lindquist E.A."/>
            <person name="Lipzen A."/>
            <person name="Lundell T."/>
            <person name="Morin E."/>
            <person name="Murat C."/>
            <person name="Riley R."/>
            <person name="Ohm R."/>
            <person name="Sun H."/>
            <person name="Tunlid A."/>
            <person name="Henrissat B."/>
            <person name="Grigoriev I.V."/>
            <person name="Hibbett D.S."/>
            <person name="Martin F."/>
        </authorList>
    </citation>
    <scope>NUCLEOTIDE SEQUENCE [LARGE SCALE GENOMIC DNA]</scope>
    <source>
        <strain evidence="4">Zn</strain>
    </source>
</reference>
<dbReference type="NCBIfam" id="TIGR00035">
    <property type="entry name" value="asp_race"/>
    <property type="match status" value="1"/>
</dbReference>
<dbReference type="Pfam" id="PF01177">
    <property type="entry name" value="Asp_Glu_race"/>
    <property type="match status" value="1"/>
</dbReference>
<dbReference type="PANTHER" id="PTHR21198">
    <property type="entry name" value="GLUTAMATE RACEMASE"/>
    <property type="match status" value="1"/>
</dbReference>
<gene>
    <name evidence="3" type="ORF">OIDMADRAFT_170198</name>
</gene>
<dbReference type="Gene3D" id="3.40.50.1860">
    <property type="match status" value="2"/>
</dbReference>
<dbReference type="OrthoDB" id="187836at2759"/>
<sequence length="232" mass="25274">MKTIGLIGGTTDVSTAEYYRLINTGLNKKRGGYNTGEIIIYSIDLGQSARFAKGGLWEEAAKYLNEKALSLERAGADFILCCSNTWHGVADEFMKGVKIPLLHIMDATGEAVRAAKLTKVALVGTKLTMSSKATVDEARERYGTEIIVPTEEEQDILDDIIFAELSKAIFTEKSKAAYLEVFETLRSRGAEGVVLGCTEIPLLVKQTDLPDFPMFDTLTLHAEAAVSEALAD</sequence>
<evidence type="ECO:0000313" key="3">
    <source>
        <dbReference type="EMBL" id="KIM96474.1"/>
    </source>
</evidence>
<name>A0A0C3GZ86_OIDMZ</name>
<dbReference type="InterPro" id="IPR004380">
    <property type="entry name" value="Asp_race"/>
</dbReference>
<dbReference type="InterPro" id="IPR033134">
    <property type="entry name" value="Asp/Glu_racemase_AS_2"/>
</dbReference>
<dbReference type="InParanoid" id="A0A0C3GZ86"/>
<dbReference type="PANTHER" id="PTHR21198:SF7">
    <property type="entry name" value="ASPARTATE-GLUTAMATE RACEMASE FAMILY"/>
    <property type="match status" value="1"/>
</dbReference>
<organism evidence="3 4">
    <name type="scientific">Oidiodendron maius (strain Zn)</name>
    <dbReference type="NCBI Taxonomy" id="913774"/>
    <lineage>
        <taxon>Eukaryota</taxon>
        <taxon>Fungi</taxon>
        <taxon>Dikarya</taxon>
        <taxon>Ascomycota</taxon>
        <taxon>Pezizomycotina</taxon>
        <taxon>Leotiomycetes</taxon>
        <taxon>Leotiomycetes incertae sedis</taxon>
        <taxon>Myxotrichaceae</taxon>
        <taxon>Oidiodendron</taxon>
    </lineage>
</organism>
<dbReference type="HOGENOM" id="CLU_055360_1_0_1"/>
<dbReference type="EMBL" id="KN832884">
    <property type="protein sequence ID" value="KIM96474.1"/>
    <property type="molecule type" value="Genomic_DNA"/>
</dbReference>
<reference evidence="3 4" key="1">
    <citation type="submission" date="2014-04" db="EMBL/GenBank/DDBJ databases">
        <authorList>
            <consortium name="DOE Joint Genome Institute"/>
            <person name="Kuo A."/>
            <person name="Martino E."/>
            <person name="Perotto S."/>
            <person name="Kohler A."/>
            <person name="Nagy L.G."/>
            <person name="Floudas D."/>
            <person name="Copeland A."/>
            <person name="Barry K.W."/>
            <person name="Cichocki N."/>
            <person name="Veneault-Fourrey C."/>
            <person name="LaButti K."/>
            <person name="Lindquist E.A."/>
            <person name="Lipzen A."/>
            <person name="Lundell T."/>
            <person name="Morin E."/>
            <person name="Murat C."/>
            <person name="Sun H."/>
            <person name="Tunlid A."/>
            <person name="Henrissat B."/>
            <person name="Grigoriev I.V."/>
            <person name="Hibbett D.S."/>
            <person name="Martin F."/>
            <person name="Nordberg H.P."/>
            <person name="Cantor M.N."/>
            <person name="Hua S.X."/>
        </authorList>
    </citation>
    <scope>NUCLEOTIDE SEQUENCE [LARGE SCALE GENOMIC DNA]</scope>
    <source>
        <strain evidence="3 4">Zn</strain>
    </source>
</reference>
<proteinExistence type="inferred from homology"/>
<keyword evidence="2" id="KW-0413">Isomerase</keyword>
<protein>
    <recommendedName>
        <fullName evidence="5">Aspartate racemase</fullName>
    </recommendedName>
</protein>
<dbReference type="PROSITE" id="PS00924">
    <property type="entry name" value="ASP_GLU_RACEMASE_2"/>
    <property type="match status" value="1"/>
</dbReference>
<evidence type="ECO:0008006" key="5">
    <source>
        <dbReference type="Google" id="ProtNLM"/>
    </source>
</evidence>
<keyword evidence="4" id="KW-1185">Reference proteome</keyword>
<dbReference type="SUPFAM" id="SSF53681">
    <property type="entry name" value="Aspartate/glutamate racemase"/>
    <property type="match status" value="2"/>
</dbReference>
<dbReference type="InterPro" id="IPR001920">
    <property type="entry name" value="Asp/Glu_race"/>
</dbReference>